<evidence type="ECO:0000259" key="3">
    <source>
        <dbReference type="PROSITE" id="PS51186"/>
    </source>
</evidence>
<dbReference type="EMBL" id="LMCB01000017">
    <property type="protein sequence ID" value="KZL18912.1"/>
    <property type="molecule type" value="Genomic_DNA"/>
</dbReference>
<dbReference type="AlphaFoldDB" id="A0A165YK53"/>
<dbReference type="CDD" id="cd04301">
    <property type="entry name" value="NAT_SF"/>
    <property type="match status" value="4"/>
</dbReference>
<dbReference type="PANTHER" id="PTHR43877">
    <property type="entry name" value="AMINOALKYLPHOSPHONATE N-ACETYLTRANSFERASE-RELATED-RELATED"/>
    <property type="match status" value="1"/>
</dbReference>
<dbReference type="PATRIC" id="fig|989403.3.peg.2588"/>
<dbReference type="InterPro" id="IPR016181">
    <property type="entry name" value="Acyl_CoA_acyltransferase"/>
</dbReference>
<feature type="domain" description="N-acetyltransferase" evidence="3">
    <location>
        <begin position="155"/>
        <end position="305"/>
    </location>
</feature>
<proteinExistence type="predicted"/>
<dbReference type="PROSITE" id="PS51186">
    <property type="entry name" value="GNAT"/>
    <property type="match status" value="4"/>
</dbReference>
<organism evidence="4 5">
    <name type="scientific">Pseudovibrio axinellae</name>
    <dbReference type="NCBI Taxonomy" id="989403"/>
    <lineage>
        <taxon>Bacteria</taxon>
        <taxon>Pseudomonadati</taxon>
        <taxon>Pseudomonadota</taxon>
        <taxon>Alphaproteobacteria</taxon>
        <taxon>Hyphomicrobiales</taxon>
        <taxon>Stappiaceae</taxon>
        <taxon>Pseudovibrio</taxon>
    </lineage>
</organism>
<name>A0A165YK53_9HYPH</name>
<dbReference type="OrthoDB" id="7585366at2"/>
<comment type="caution">
    <text evidence="4">The sequence shown here is derived from an EMBL/GenBank/DDBJ whole genome shotgun (WGS) entry which is preliminary data.</text>
</comment>
<gene>
    <name evidence="4" type="primary">tmcA</name>
    <name evidence="4" type="ORF">PsAD2_02428</name>
</gene>
<accession>A0A165YK53</accession>
<reference evidence="4 5" key="1">
    <citation type="journal article" date="2016" name="Front. Microbiol.">
        <title>Comparative Genomic Analysis Reveals a Diverse Repertoire of Genes Involved in Prokaryote-Eukaryote Interactions within the Pseudovibrio Genus.</title>
        <authorList>
            <person name="Romano S."/>
            <person name="Fernandez-Guerra A."/>
            <person name="Reen F.J."/>
            <person name="Glockner F.O."/>
            <person name="Crowley S.P."/>
            <person name="O'Sullivan O."/>
            <person name="Cotter P.D."/>
            <person name="Adams C."/>
            <person name="Dobson A.D."/>
            <person name="O'Gara F."/>
        </authorList>
    </citation>
    <scope>NUCLEOTIDE SEQUENCE [LARGE SCALE GENOMIC DNA]</scope>
    <source>
        <strain evidence="4 5">Ad2</strain>
    </source>
</reference>
<dbReference type="STRING" id="989403.SAMN05421798_101613"/>
<dbReference type="Pfam" id="PF13508">
    <property type="entry name" value="Acetyltransf_7"/>
    <property type="match status" value="4"/>
</dbReference>
<dbReference type="Gene3D" id="3.40.630.30">
    <property type="match status" value="4"/>
</dbReference>
<evidence type="ECO:0000256" key="2">
    <source>
        <dbReference type="ARBA" id="ARBA00023315"/>
    </source>
</evidence>
<feature type="domain" description="N-acetyltransferase" evidence="3">
    <location>
        <begin position="457"/>
        <end position="604"/>
    </location>
</feature>
<keyword evidence="1 4" id="KW-0808">Transferase</keyword>
<feature type="domain" description="N-acetyltransferase" evidence="3">
    <location>
        <begin position="4"/>
        <end position="146"/>
    </location>
</feature>
<evidence type="ECO:0000313" key="4">
    <source>
        <dbReference type="EMBL" id="KZL18912.1"/>
    </source>
</evidence>
<dbReference type="Proteomes" id="UP000076577">
    <property type="component" value="Unassembled WGS sequence"/>
</dbReference>
<dbReference type="InterPro" id="IPR000182">
    <property type="entry name" value="GNAT_dom"/>
</dbReference>
<protein>
    <submittedName>
        <fullName evidence="4">tRNA(Met) cytidine acetyltransferase TmcA</fullName>
        <ecNumber evidence="4">2.3.1.193</ecNumber>
    </submittedName>
</protein>
<dbReference type="RefSeq" id="WP_074881750.1">
    <property type="nucleotide sequence ID" value="NZ_FOFM01000001.1"/>
</dbReference>
<sequence length="605" mass="69702">MSEFVFCLAQQGDAESLADLRATAMRESLEALGRYDLKRARERFLDGFVPAETAKLVHGSQTLGFFVLQNMPDHLWLNHLYIHPSFQGAGIGAKVLEQVKAVAKKKSKPVRLGALKRSKANAFYQGHGFLKAHEDEFDIYYELPLTNIEAGPAEFLLMQAETGNAERLADLRHEAMKDEWAANGLTNYPLARSHFFEDFKPEVTLKIMSEGELLGFYAFHEYAEYFHIDMLFLHPKAQGRGIGSKVLAHLKATATQARKPIRLGALRISRSNDFYRAHGFNLTHYVDLTNYYEYRPNLCLQKPETFRVEASTIEDFNLLAEIRQQAMQENLEANGLFDHALYTSYFKQSFDPACTHKVMVNAEMLGFYVLWNKQDHLDLERIYFLPNAQGRGIGKGVLDLIKQQASEQNKPIRLEVLPKSRANAFYLRNGFGLIEKREEEYLYEWTPQDCSYVISSFRVEPVNKADFNMLADIRFEAMKAEWAANGMFDHAVYRRKFESTFDPAFTQRIVWGGETVGFYVMWVRESYLYLERFYIHPKMQNRGIGGDVLGSLKQQAREQGKPIKLETFPRSRVNAFYLRNGFKLTSASQDEKNYEFLPEELRAPA</sequence>
<dbReference type="PANTHER" id="PTHR43877:SF2">
    <property type="entry name" value="AMINOALKYLPHOSPHONATE N-ACETYLTRANSFERASE-RELATED"/>
    <property type="match status" value="1"/>
</dbReference>
<dbReference type="InterPro" id="IPR050832">
    <property type="entry name" value="Bact_Acetyltransf"/>
</dbReference>
<keyword evidence="2 4" id="KW-0012">Acyltransferase</keyword>
<dbReference type="EC" id="2.3.1.193" evidence="4"/>
<dbReference type="GO" id="GO:0016747">
    <property type="term" value="F:acyltransferase activity, transferring groups other than amino-acyl groups"/>
    <property type="evidence" value="ECO:0007669"/>
    <property type="project" value="InterPro"/>
</dbReference>
<keyword evidence="5" id="KW-1185">Reference proteome</keyword>
<evidence type="ECO:0000313" key="5">
    <source>
        <dbReference type="Proteomes" id="UP000076577"/>
    </source>
</evidence>
<dbReference type="SUPFAM" id="SSF55729">
    <property type="entry name" value="Acyl-CoA N-acyltransferases (Nat)"/>
    <property type="match status" value="4"/>
</dbReference>
<evidence type="ECO:0000256" key="1">
    <source>
        <dbReference type="ARBA" id="ARBA00022679"/>
    </source>
</evidence>
<feature type="domain" description="N-acetyltransferase" evidence="3">
    <location>
        <begin position="306"/>
        <end position="449"/>
    </location>
</feature>